<evidence type="ECO:0000313" key="3">
    <source>
        <dbReference type="Proteomes" id="UP001500503"/>
    </source>
</evidence>
<dbReference type="Proteomes" id="UP001500503">
    <property type="component" value="Unassembled WGS sequence"/>
</dbReference>
<feature type="region of interest" description="Disordered" evidence="1">
    <location>
        <begin position="1"/>
        <end position="30"/>
    </location>
</feature>
<name>A0ABP8Q275_9ACTN</name>
<protein>
    <submittedName>
        <fullName evidence="2">Uncharacterized protein</fullName>
    </submittedName>
</protein>
<comment type="caution">
    <text evidence="2">The sequence shown here is derived from an EMBL/GenBank/DDBJ whole genome shotgun (WGS) entry which is preliminary data.</text>
</comment>
<organism evidence="2 3">
    <name type="scientific">Actinoallomurus oryzae</name>
    <dbReference type="NCBI Taxonomy" id="502180"/>
    <lineage>
        <taxon>Bacteria</taxon>
        <taxon>Bacillati</taxon>
        <taxon>Actinomycetota</taxon>
        <taxon>Actinomycetes</taxon>
        <taxon>Streptosporangiales</taxon>
        <taxon>Thermomonosporaceae</taxon>
        <taxon>Actinoallomurus</taxon>
    </lineage>
</organism>
<accession>A0ABP8Q275</accession>
<evidence type="ECO:0000256" key="1">
    <source>
        <dbReference type="SAM" id="MobiDB-lite"/>
    </source>
</evidence>
<sequence length="70" mass="7222">MQTGIRGAAGNTWGGAPRHPTNAHTGGYGTDADGDGWDDVYDPADAHYLRAHGAPGNIRAALFACNPSND</sequence>
<dbReference type="EMBL" id="BAABHF010000019">
    <property type="protein sequence ID" value="GAA4495762.1"/>
    <property type="molecule type" value="Genomic_DNA"/>
</dbReference>
<keyword evidence="3" id="KW-1185">Reference proteome</keyword>
<reference evidence="3" key="1">
    <citation type="journal article" date="2019" name="Int. J. Syst. Evol. Microbiol.">
        <title>The Global Catalogue of Microorganisms (GCM) 10K type strain sequencing project: providing services to taxonomists for standard genome sequencing and annotation.</title>
        <authorList>
            <consortium name="The Broad Institute Genomics Platform"/>
            <consortium name="The Broad Institute Genome Sequencing Center for Infectious Disease"/>
            <person name="Wu L."/>
            <person name="Ma J."/>
        </authorList>
    </citation>
    <scope>NUCLEOTIDE SEQUENCE [LARGE SCALE GENOMIC DNA]</scope>
    <source>
        <strain evidence="3">JCM 17933</strain>
    </source>
</reference>
<dbReference type="RefSeq" id="WP_345465106.1">
    <property type="nucleotide sequence ID" value="NZ_BAABHF010000019.1"/>
</dbReference>
<gene>
    <name evidence="2" type="ORF">GCM10023191_036910</name>
</gene>
<evidence type="ECO:0000313" key="2">
    <source>
        <dbReference type="EMBL" id="GAA4495762.1"/>
    </source>
</evidence>
<proteinExistence type="predicted"/>